<evidence type="ECO:0000256" key="6">
    <source>
        <dbReference type="SAM" id="MobiDB-lite"/>
    </source>
</evidence>
<sequence length="397" mass="42872">MGYIELSERDDSFLREVWGLYIFGMLILALRFVIRLKTVGIRGLKWDDLFALLVTVFYTIDAATVHIVYHAGSNVEGVFLESQRPLSDAELAQLEEGSKQQLLAWYSYSSLVWCLKGTMVCFFMRMTTGVANRKSVVWIGYACIVTYVAVELTITFGCWPYGGNFQVTPDPGTKCTLKPQNFIVMTVLNVLTDAAILSIPLPLLWTLQVPNRQKIVIGILLSSGVFVITAAIIRIVITLGSAPSALNINRWGVRETIVGIIAVNAPILRPLFSKAFWTGIPFSSGGGTKGVTTTGAGGTRSTAPHGPYELAPSVHSHSKHGNDYTGSEESIINKSPINSTHSAGVVGASVGGKQPTDGSVVVHTLYQVTEGPRSGNSSQWDQAGFHKATAYGGKSPV</sequence>
<reference evidence="9" key="1">
    <citation type="journal article" date="2021" name="Nat. Commun.">
        <title>Genetic determinants of endophytism in the Arabidopsis root mycobiome.</title>
        <authorList>
            <person name="Mesny F."/>
            <person name="Miyauchi S."/>
            <person name="Thiergart T."/>
            <person name="Pickel B."/>
            <person name="Atanasova L."/>
            <person name="Karlsson M."/>
            <person name="Huettel B."/>
            <person name="Barry K.W."/>
            <person name="Haridas S."/>
            <person name="Chen C."/>
            <person name="Bauer D."/>
            <person name="Andreopoulos W."/>
            <person name="Pangilinan J."/>
            <person name="LaButti K."/>
            <person name="Riley R."/>
            <person name="Lipzen A."/>
            <person name="Clum A."/>
            <person name="Drula E."/>
            <person name="Henrissat B."/>
            <person name="Kohler A."/>
            <person name="Grigoriev I.V."/>
            <person name="Martin F.M."/>
            <person name="Hacquard S."/>
        </authorList>
    </citation>
    <scope>NUCLEOTIDE SEQUENCE</scope>
    <source>
        <strain evidence="9">MPI-CAGE-CH-0230</strain>
    </source>
</reference>
<evidence type="ECO:0000256" key="5">
    <source>
        <dbReference type="ARBA" id="ARBA00038359"/>
    </source>
</evidence>
<feature type="transmembrane region" description="Helical" evidence="7">
    <location>
        <begin position="215"/>
        <end position="237"/>
    </location>
</feature>
<protein>
    <recommendedName>
        <fullName evidence="8">Rhodopsin domain-containing protein</fullName>
    </recommendedName>
</protein>
<keyword evidence="10" id="KW-1185">Reference proteome</keyword>
<dbReference type="PANTHER" id="PTHR33048">
    <property type="entry name" value="PTH11-LIKE INTEGRAL MEMBRANE PROTEIN (AFU_ORTHOLOGUE AFUA_5G11245)"/>
    <property type="match status" value="1"/>
</dbReference>
<feature type="transmembrane region" description="Helical" evidence="7">
    <location>
        <begin position="103"/>
        <end position="124"/>
    </location>
</feature>
<dbReference type="InterPro" id="IPR049326">
    <property type="entry name" value="Rhodopsin_dom_fungi"/>
</dbReference>
<evidence type="ECO:0000256" key="2">
    <source>
        <dbReference type="ARBA" id="ARBA00022692"/>
    </source>
</evidence>
<evidence type="ECO:0000256" key="3">
    <source>
        <dbReference type="ARBA" id="ARBA00022989"/>
    </source>
</evidence>
<evidence type="ECO:0000313" key="9">
    <source>
        <dbReference type="EMBL" id="KAH7014533.1"/>
    </source>
</evidence>
<feature type="transmembrane region" description="Helical" evidence="7">
    <location>
        <begin position="182"/>
        <end position="203"/>
    </location>
</feature>
<dbReference type="Pfam" id="PF20684">
    <property type="entry name" value="Fung_rhodopsin"/>
    <property type="match status" value="1"/>
</dbReference>
<evidence type="ECO:0000256" key="1">
    <source>
        <dbReference type="ARBA" id="ARBA00004141"/>
    </source>
</evidence>
<evidence type="ECO:0000256" key="4">
    <source>
        <dbReference type="ARBA" id="ARBA00023136"/>
    </source>
</evidence>
<keyword evidence="2 7" id="KW-0812">Transmembrane</keyword>
<dbReference type="EMBL" id="JAGTJQ010000013">
    <property type="protein sequence ID" value="KAH7014533.1"/>
    <property type="molecule type" value="Genomic_DNA"/>
</dbReference>
<dbReference type="Proteomes" id="UP000756346">
    <property type="component" value="Unassembled WGS sequence"/>
</dbReference>
<dbReference type="PANTHER" id="PTHR33048:SF47">
    <property type="entry name" value="INTEGRAL MEMBRANE PROTEIN-RELATED"/>
    <property type="match status" value="1"/>
</dbReference>
<dbReference type="GeneID" id="70191909"/>
<dbReference type="RefSeq" id="XP_046005500.1">
    <property type="nucleotide sequence ID" value="XM_046162363.1"/>
</dbReference>
<dbReference type="GO" id="GO:0016020">
    <property type="term" value="C:membrane"/>
    <property type="evidence" value="ECO:0007669"/>
    <property type="project" value="UniProtKB-SubCell"/>
</dbReference>
<keyword evidence="4 7" id="KW-0472">Membrane</keyword>
<keyword evidence="3 7" id="KW-1133">Transmembrane helix</keyword>
<feature type="region of interest" description="Disordered" evidence="6">
    <location>
        <begin position="288"/>
        <end position="338"/>
    </location>
</feature>
<feature type="compositionally biased region" description="Low complexity" evidence="6">
    <location>
        <begin position="290"/>
        <end position="302"/>
    </location>
</feature>
<feature type="compositionally biased region" description="Polar residues" evidence="6">
    <location>
        <begin position="324"/>
        <end position="338"/>
    </location>
</feature>
<evidence type="ECO:0000259" key="8">
    <source>
        <dbReference type="Pfam" id="PF20684"/>
    </source>
</evidence>
<proteinExistence type="inferred from homology"/>
<name>A0A9P8XVJ6_9PEZI</name>
<feature type="transmembrane region" description="Helical" evidence="7">
    <location>
        <begin position="136"/>
        <end position="162"/>
    </location>
</feature>
<dbReference type="OrthoDB" id="4329349at2759"/>
<evidence type="ECO:0000313" key="10">
    <source>
        <dbReference type="Proteomes" id="UP000756346"/>
    </source>
</evidence>
<organism evidence="9 10">
    <name type="scientific">Microdochium trichocladiopsis</name>
    <dbReference type="NCBI Taxonomy" id="1682393"/>
    <lineage>
        <taxon>Eukaryota</taxon>
        <taxon>Fungi</taxon>
        <taxon>Dikarya</taxon>
        <taxon>Ascomycota</taxon>
        <taxon>Pezizomycotina</taxon>
        <taxon>Sordariomycetes</taxon>
        <taxon>Xylariomycetidae</taxon>
        <taxon>Xylariales</taxon>
        <taxon>Microdochiaceae</taxon>
        <taxon>Microdochium</taxon>
    </lineage>
</organism>
<evidence type="ECO:0000256" key="7">
    <source>
        <dbReference type="SAM" id="Phobius"/>
    </source>
</evidence>
<comment type="caution">
    <text evidence="9">The sequence shown here is derived from an EMBL/GenBank/DDBJ whole genome shotgun (WGS) entry which is preliminary data.</text>
</comment>
<comment type="similarity">
    <text evidence="5">Belongs to the SAT4 family.</text>
</comment>
<feature type="domain" description="Rhodopsin" evidence="8">
    <location>
        <begin position="30"/>
        <end position="274"/>
    </location>
</feature>
<feature type="transmembrane region" description="Helical" evidence="7">
    <location>
        <begin position="17"/>
        <end position="34"/>
    </location>
</feature>
<dbReference type="InterPro" id="IPR052337">
    <property type="entry name" value="SAT4-like"/>
</dbReference>
<comment type="subcellular location">
    <subcellularLocation>
        <location evidence="1">Membrane</location>
        <topology evidence="1">Multi-pass membrane protein</topology>
    </subcellularLocation>
</comment>
<accession>A0A9P8XVJ6</accession>
<dbReference type="AlphaFoldDB" id="A0A9P8XVJ6"/>
<gene>
    <name evidence="9" type="ORF">B0I36DRAFT_425869</name>
</gene>
<feature type="transmembrane region" description="Helical" evidence="7">
    <location>
        <begin position="46"/>
        <end position="69"/>
    </location>
</feature>